<protein>
    <recommendedName>
        <fullName evidence="13">Cadherin domain-containing protein</fullName>
    </recommendedName>
</protein>
<dbReference type="SMART" id="SM00112">
    <property type="entry name" value="CA"/>
    <property type="match status" value="6"/>
</dbReference>
<dbReference type="OrthoDB" id="6162222at2759"/>
<keyword evidence="5" id="KW-0732">Signal</keyword>
<evidence type="ECO:0000256" key="10">
    <source>
        <dbReference type="ARBA" id="ARBA00023136"/>
    </source>
</evidence>
<dbReference type="FunFam" id="2.60.40.60:FF:000123">
    <property type="entry name" value="Protocadherin beta 4"/>
    <property type="match status" value="1"/>
</dbReference>
<dbReference type="GO" id="GO:0007156">
    <property type="term" value="P:homophilic cell adhesion via plasma membrane adhesion molecules"/>
    <property type="evidence" value="ECO:0007669"/>
    <property type="project" value="InterPro"/>
</dbReference>
<accession>A0A8B6BL11</accession>
<organism evidence="14 15">
    <name type="scientific">Mytilus galloprovincialis</name>
    <name type="common">Mediterranean mussel</name>
    <dbReference type="NCBI Taxonomy" id="29158"/>
    <lineage>
        <taxon>Eukaryota</taxon>
        <taxon>Metazoa</taxon>
        <taxon>Spiralia</taxon>
        <taxon>Lophotrochozoa</taxon>
        <taxon>Mollusca</taxon>
        <taxon>Bivalvia</taxon>
        <taxon>Autobranchia</taxon>
        <taxon>Pteriomorphia</taxon>
        <taxon>Mytilida</taxon>
        <taxon>Mytiloidea</taxon>
        <taxon>Mytilidae</taxon>
        <taxon>Mytilinae</taxon>
        <taxon>Mytilus</taxon>
    </lineage>
</organism>
<evidence type="ECO:0000256" key="6">
    <source>
        <dbReference type="ARBA" id="ARBA00022737"/>
    </source>
</evidence>
<evidence type="ECO:0000256" key="11">
    <source>
        <dbReference type="ARBA" id="ARBA00023180"/>
    </source>
</evidence>
<keyword evidence="7 12" id="KW-0106">Calcium</keyword>
<feature type="non-terminal residue" evidence="14">
    <location>
        <position position="794"/>
    </location>
</feature>
<keyword evidence="3" id="KW-0812">Transmembrane</keyword>
<dbReference type="Pfam" id="PF00028">
    <property type="entry name" value="Cadherin"/>
    <property type="match status" value="3"/>
</dbReference>
<dbReference type="GO" id="GO:0005509">
    <property type="term" value="F:calcium ion binding"/>
    <property type="evidence" value="ECO:0007669"/>
    <property type="project" value="UniProtKB-UniRule"/>
</dbReference>
<dbReference type="Proteomes" id="UP000596742">
    <property type="component" value="Unassembled WGS sequence"/>
</dbReference>
<dbReference type="InterPro" id="IPR002126">
    <property type="entry name" value="Cadherin-like_dom"/>
</dbReference>
<evidence type="ECO:0000256" key="2">
    <source>
        <dbReference type="ARBA" id="ARBA00022475"/>
    </source>
</evidence>
<reference evidence="14" key="1">
    <citation type="submission" date="2018-11" db="EMBL/GenBank/DDBJ databases">
        <authorList>
            <person name="Alioto T."/>
            <person name="Alioto T."/>
        </authorList>
    </citation>
    <scope>NUCLEOTIDE SEQUENCE</scope>
</reference>
<dbReference type="GO" id="GO:0005886">
    <property type="term" value="C:plasma membrane"/>
    <property type="evidence" value="ECO:0007669"/>
    <property type="project" value="UniProtKB-SubCell"/>
</dbReference>
<feature type="domain" description="Cadherin" evidence="13">
    <location>
        <begin position="294"/>
        <end position="405"/>
    </location>
</feature>
<evidence type="ECO:0000259" key="13">
    <source>
        <dbReference type="PROSITE" id="PS50268"/>
    </source>
</evidence>
<evidence type="ECO:0000256" key="12">
    <source>
        <dbReference type="PROSITE-ProRule" id="PRU00043"/>
    </source>
</evidence>
<keyword evidence="8" id="KW-0130">Cell adhesion</keyword>
<keyword evidence="2" id="KW-1003">Cell membrane</keyword>
<keyword evidence="15" id="KW-1185">Reference proteome</keyword>
<feature type="domain" description="Cadherin" evidence="13">
    <location>
        <begin position="406"/>
        <end position="512"/>
    </location>
</feature>
<evidence type="ECO:0000256" key="9">
    <source>
        <dbReference type="ARBA" id="ARBA00022989"/>
    </source>
</evidence>
<keyword evidence="11" id="KW-0325">Glycoprotein</keyword>
<evidence type="ECO:0000256" key="4">
    <source>
        <dbReference type="ARBA" id="ARBA00022723"/>
    </source>
</evidence>
<comment type="caution">
    <text evidence="14">The sequence shown here is derived from an EMBL/GenBank/DDBJ whole genome shotgun (WGS) entry which is preliminary data.</text>
</comment>
<evidence type="ECO:0000256" key="5">
    <source>
        <dbReference type="ARBA" id="ARBA00022729"/>
    </source>
</evidence>
<feature type="domain" description="Cadherin" evidence="13">
    <location>
        <begin position="631"/>
        <end position="732"/>
    </location>
</feature>
<dbReference type="PROSITE" id="PS00232">
    <property type="entry name" value="CADHERIN_1"/>
    <property type="match status" value="5"/>
</dbReference>
<dbReference type="PRINTS" id="PR00205">
    <property type="entry name" value="CADHERIN"/>
</dbReference>
<evidence type="ECO:0000256" key="3">
    <source>
        <dbReference type="ARBA" id="ARBA00022692"/>
    </source>
</evidence>
<dbReference type="AlphaFoldDB" id="A0A8B6BL11"/>
<evidence type="ECO:0000313" key="15">
    <source>
        <dbReference type="Proteomes" id="UP000596742"/>
    </source>
</evidence>
<feature type="domain" description="Cadherin" evidence="13">
    <location>
        <begin position="203"/>
        <end position="293"/>
    </location>
</feature>
<evidence type="ECO:0000256" key="8">
    <source>
        <dbReference type="ARBA" id="ARBA00022889"/>
    </source>
</evidence>
<sequence length="794" mass="87521">MNLDRDDKPINTISIDGVCRLTLEAKELNSSGLPQHGNDTTTTPFVITIVDKNDNLPKFNFSVYQAAVDENTTNIPLRILKPEGIVVTDIDQTGNNEFDISVQYLNGSDFDGIQPDPKSIRGSGNIQLRLTNQFKFDFEVNQTAQYRLVATEKGKSNASSDQTCIINITINDINDNYPVFTASSYTAYASEYLSDKLFESESILNVTATDLDSGIRGNITFTLGGDPHFSVSKQNATTAEIRTVNVISSEGVLDRETRDKYYLTIEASDGEGGRSNARLNVFITDLNDNSPVFVQGYRQFSVKENQPTFDSEIVINATDNDQKNLSNSQVRYKIHTPSYLENNFTINNITGNITLSAEIDFEGLDRIDGKVTLTVEAYDLGSPSMSTNESIDINFQDVNDNVPEFTNQTFIMTVVENADSGTHVGTVSATDKDGTPTNSKLTYYIDKGDREKFRMNGATGDITVDHGAKIDREEYTMYNITVLAIDRGTPSLNSSALLFINITDQNDAKPKFNQLIYVTSVNESANSNTTFTVCPASDDDLDSVLVYSIIKAVPTYSPGAIGNESADDYFGITNDGHLYVKSGALIDREVIYHVQLQINVTDVNGVVNVPQTDSARVEIEIEDTNDNPPKFNETGPVLIYEGTLGGYVLTLTALDPDINPILSYSIVDNPLQAFSIDRRTVVGVITRNKTVTIDREKNETLVMNVSVTDSLHSIYTNINLTILDVNDNNPIFTPNSFTTNLTENNGSDIHDIYDEEFVFAVAATDADSGQNALLTYTIVEGNFDNSFYLKNTTV</sequence>
<dbReference type="PROSITE" id="PS50268">
    <property type="entry name" value="CADHERIN_2"/>
    <property type="match status" value="7"/>
</dbReference>
<name>A0A8B6BL11_MYTGA</name>
<evidence type="ECO:0000313" key="14">
    <source>
        <dbReference type="EMBL" id="VDH91736.1"/>
    </source>
</evidence>
<keyword evidence="10" id="KW-0472">Membrane</keyword>
<dbReference type="InterPro" id="IPR015919">
    <property type="entry name" value="Cadherin-like_sf"/>
</dbReference>
<evidence type="ECO:0000256" key="7">
    <source>
        <dbReference type="ARBA" id="ARBA00022837"/>
    </source>
</evidence>
<feature type="domain" description="Cadherin" evidence="13">
    <location>
        <begin position="3"/>
        <end position="59"/>
    </location>
</feature>
<comment type="subcellular location">
    <subcellularLocation>
        <location evidence="1">Cell membrane</location>
        <topology evidence="1">Single-pass type I membrane protein</topology>
    </subcellularLocation>
</comment>
<dbReference type="SUPFAM" id="SSF49313">
    <property type="entry name" value="Cadherin-like"/>
    <property type="match status" value="7"/>
</dbReference>
<dbReference type="PANTHER" id="PTHR24026:SF133">
    <property type="entry name" value="CADHERIN-RELATED FAMILY MEMBER 2"/>
    <property type="match status" value="1"/>
</dbReference>
<dbReference type="InterPro" id="IPR020894">
    <property type="entry name" value="Cadherin_CS"/>
</dbReference>
<evidence type="ECO:0000256" key="1">
    <source>
        <dbReference type="ARBA" id="ARBA00004251"/>
    </source>
</evidence>
<dbReference type="PANTHER" id="PTHR24026">
    <property type="entry name" value="FAT ATYPICAL CADHERIN-RELATED"/>
    <property type="match status" value="1"/>
</dbReference>
<keyword evidence="4" id="KW-0479">Metal-binding</keyword>
<feature type="domain" description="Cadherin" evidence="13">
    <location>
        <begin position="513"/>
        <end position="631"/>
    </location>
</feature>
<gene>
    <name evidence="14" type="ORF">MGAL_10B082494</name>
</gene>
<keyword evidence="9" id="KW-1133">Transmembrane helix</keyword>
<dbReference type="CDD" id="cd11304">
    <property type="entry name" value="Cadherin_repeat"/>
    <property type="match status" value="6"/>
</dbReference>
<dbReference type="EMBL" id="UYJE01000260">
    <property type="protein sequence ID" value="VDH91736.1"/>
    <property type="molecule type" value="Genomic_DNA"/>
</dbReference>
<dbReference type="Gene3D" id="2.60.40.60">
    <property type="entry name" value="Cadherins"/>
    <property type="match status" value="7"/>
</dbReference>
<proteinExistence type="predicted"/>
<feature type="domain" description="Cadherin" evidence="13">
    <location>
        <begin position="60"/>
        <end position="180"/>
    </location>
</feature>
<keyword evidence="6" id="KW-0677">Repeat</keyword>